<proteinExistence type="predicted"/>
<keyword evidence="2" id="KW-1185">Reference proteome</keyword>
<gene>
    <name evidence="1" type="ORF">U9M48_027498</name>
</gene>
<organism evidence="1 2">
    <name type="scientific">Paspalum notatum var. saurae</name>
    <dbReference type="NCBI Taxonomy" id="547442"/>
    <lineage>
        <taxon>Eukaryota</taxon>
        <taxon>Viridiplantae</taxon>
        <taxon>Streptophyta</taxon>
        <taxon>Embryophyta</taxon>
        <taxon>Tracheophyta</taxon>
        <taxon>Spermatophyta</taxon>
        <taxon>Magnoliopsida</taxon>
        <taxon>Liliopsida</taxon>
        <taxon>Poales</taxon>
        <taxon>Poaceae</taxon>
        <taxon>PACMAD clade</taxon>
        <taxon>Panicoideae</taxon>
        <taxon>Andropogonodae</taxon>
        <taxon>Paspaleae</taxon>
        <taxon>Paspalinae</taxon>
        <taxon>Paspalum</taxon>
    </lineage>
</organism>
<dbReference type="EMBL" id="CP144750">
    <property type="protein sequence ID" value="WVZ79978.1"/>
    <property type="molecule type" value="Genomic_DNA"/>
</dbReference>
<reference evidence="1 2" key="1">
    <citation type="submission" date="2024-02" db="EMBL/GenBank/DDBJ databases">
        <title>High-quality chromosome-scale genome assembly of Pensacola bahiagrass (Paspalum notatum Flugge var. saurae).</title>
        <authorList>
            <person name="Vega J.M."/>
            <person name="Podio M."/>
            <person name="Orjuela J."/>
            <person name="Siena L.A."/>
            <person name="Pessino S.C."/>
            <person name="Combes M.C."/>
            <person name="Mariac C."/>
            <person name="Albertini E."/>
            <person name="Pupilli F."/>
            <person name="Ortiz J.P.A."/>
            <person name="Leblanc O."/>
        </authorList>
    </citation>
    <scope>NUCLEOTIDE SEQUENCE [LARGE SCALE GENOMIC DNA]</scope>
    <source>
        <strain evidence="1">R1</strain>
        <tissue evidence="1">Leaf</tissue>
    </source>
</reference>
<accession>A0AAQ3WZI0</accession>
<evidence type="ECO:0000313" key="2">
    <source>
        <dbReference type="Proteomes" id="UP001341281"/>
    </source>
</evidence>
<dbReference type="Proteomes" id="UP001341281">
    <property type="component" value="Chromosome 06"/>
</dbReference>
<dbReference type="AlphaFoldDB" id="A0AAQ3WZI0"/>
<sequence length="73" mass="8565">MAWLLWTKSLRDQRGDAPFEEKKAGRGDVEGTILRIGQRQRVNTRQARRRHFLAQRQTLFPGFLTEENGPENK</sequence>
<name>A0AAQ3WZI0_PASNO</name>
<protein>
    <submittedName>
        <fullName evidence="1">Uncharacterized protein</fullName>
    </submittedName>
</protein>
<evidence type="ECO:0000313" key="1">
    <source>
        <dbReference type="EMBL" id="WVZ79978.1"/>
    </source>
</evidence>